<dbReference type="SUPFAM" id="SSF52540">
    <property type="entry name" value="P-loop containing nucleoside triphosphate hydrolases"/>
    <property type="match status" value="1"/>
</dbReference>
<keyword evidence="2" id="KW-0479">Metal-binding</keyword>
<evidence type="ECO:0000256" key="1">
    <source>
        <dbReference type="ARBA" id="ARBA00022490"/>
    </source>
</evidence>
<comment type="caution">
    <text evidence="9">The sequence shown here is derived from an EMBL/GenBank/DDBJ whole genome shotgun (WGS) entry which is preliminary data.</text>
</comment>
<evidence type="ECO:0000256" key="2">
    <source>
        <dbReference type="ARBA" id="ARBA00022723"/>
    </source>
</evidence>
<dbReference type="GO" id="GO:0046872">
    <property type="term" value="F:metal ion binding"/>
    <property type="evidence" value="ECO:0007669"/>
    <property type="project" value="UniProtKB-KW"/>
</dbReference>
<dbReference type="AlphaFoldDB" id="A0A7J0BWR7"/>
<proteinExistence type="inferred from homology"/>
<evidence type="ECO:0000259" key="8">
    <source>
        <dbReference type="PROSITE" id="PS51705"/>
    </source>
</evidence>
<dbReference type="GO" id="GO:0005737">
    <property type="term" value="C:cytoplasm"/>
    <property type="evidence" value="ECO:0007669"/>
    <property type="project" value="UniProtKB-SubCell"/>
</dbReference>
<evidence type="ECO:0000313" key="9">
    <source>
        <dbReference type="EMBL" id="GFM38160.1"/>
    </source>
</evidence>
<evidence type="ECO:0000256" key="7">
    <source>
        <dbReference type="SAM" id="MobiDB-lite"/>
    </source>
</evidence>
<dbReference type="PANTHER" id="PTHR10229">
    <property type="entry name" value="GTP-BINDING PROTEIN HFLX"/>
    <property type="match status" value="1"/>
</dbReference>
<accession>A0A7J0BWR7</accession>
<dbReference type="EMBL" id="BLVP01000035">
    <property type="protein sequence ID" value="GFM38160.1"/>
    <property type="molecule type" value="Genomic_DNA"/>
</dbReference>
<protein>
    <recommendedName>
        <fullName evidence="6">GTPase HflX</fullName>
    </recommendedName>
    <alternativeName>
        <fullName evidence="6">GTP-binding protein HflX</fullName>
    </alternativeName>
</protein>
<comment type="similarity">
    <text evidence="6">Belongs to the TRAFAC class OBG-HflX-like GTPase superfamily. HflX GTPase family.</text>
</comment>
<keyword evidence="1 6" id="KW-0963">Cytoplasm</keyword>
<dbReference type="Gene3D" id="3.40.50.11060">
    <property type="entry name" value="GTPase HflX, N-terminal domain"/>
    <property type="match status" value="1"/>
</dbReference>
<dbReference type="GO" id="GO:0005525">
    <property type="term" value="F:GTP binding"/>
    <property type="evidence" value="ECO:0007669"/>
    <property type="project" value="UniProtKB-UniRule"/>
</dbReference>
<evidence type="ECO:0000256" key="6">
    <source>
        <dbReference type="HAMAP-Rule" id="MF_00900"/>
    </source>
</evidence>
<dbReference type="Gene3D" id="3.40.50.300">
    <property type="entry name" value="P-loop containing nucleotide triphosphate hydrolases"/>
    <property type="match status" value="1"/>
</dbReference>
<evidence type="ECO:0000256" key="4">
    <source>
        <dbReference type="ARBA" id="ARBA00022842"/>
    </source>
</evidence>
<organism evidence="9 10">
    <name type="scientific">Desulfovibrio psychrotolerans</name>
    <dbReference type="NCBI Taxonomy" id="415242"/>
    <lineage>
        <taxon>Bacteria</taxon>
        <taxon>Pseudomonadati</taxon>
        <taxon>Thermodesulfobacteriota</taxon>
        <taxon>Desulfovibrionia</taxon>
        <taxon>Desulfovibrionales</taxon>
        <taxon>Desulfovibrionaceae</taxon>
        <taxon>Desulfovibrio</taxon>
    </lineage>
</organism>
<dbReference type="InterPro" id="IPR025121">
    <property type="entry name" value="GTPase_HflX_N"/>
</dbReference>
<dbReference type="InterPro" id="IPR006073">
    <property type="entry name" value="GTP-bd"/>
</dbReference>
<keyword evidence="5 6" id="KW-0342">GTP-binding</keyword>
<gene>
    <name evidence="6 9" type="primary">hflX</name>
    <name evidence="9" type="ORF">DSM19430T_28440</name>
</gene>
<comment type="subcellular location">
    <subcellularLocation>
        <location evidence="6">Cytoplasm</location>
    </subcellularLocation>
    <text evidence="6">May associate with membranes.</text>
</comment>
<evidence type="ECO:0000256" key="5">
    <source>
        <dbReference type="ARBA" id="ARBA00023134"/>
    </source>
</evidence>
<dbReference type="HAMAP" id="MF_00900">
    <property type="entry name" value="GTPase_HflX"/>
    <property type="match status" value="1"/>
</dbReference>
<dbReference type="Gene3D" id="6.10.250.2860">
    <property type="match status" value="1"/>
</dbReference>
<dbReference type="PANTHER" id="PTHR10229:SF0">
    <property type="entry name" value="GTP-BINDING PROTEIN 6-RELATED"/>
    <property type="match status" value="1"/>
</dbReference>
<feature type="region of interest" description="Disordered" evidence="7">
    <location>
        <begin position="96"/>
        <end position="115"/>
    </location>
</feature>
<evidence type="ECO:0000313" key="10">
    <source>
        <dbReference type="Proteomes" id="UP000503820"/>
    </source>
</evidence>
<comment type="function">
    <text evidence="6">GTPase that associates with the 50S ribosomal subunit and may have a role during protein synthesis or ribosome biogenesis.</text>
</comment>
<name>A0A7J0BWR7_9BACT</name>
<evidence type="ECO:0000256" key="3">
    <source>
        <dbReference type="ARBA" id="ARBA00022741"/>
    </source>
</evidence>
<sequence>MGLLIDRQGRAQLVIVGDTGAIYIPELPRSRQGTARLRGLRLVHTHLADTLLSQEDMMDMLFLRLDSVGVLTVDEFGGPERFQYAHLLPSVVSGAGAGEQEAEQGGRAADGEEGENKGYRVFPAVPWDRVDADFNALTEALEDEMARALSDARVADGDGERAVLVSVGTQPRSLQELYLDELQELARTAGIAVVGRIVQRVPQVNHKLILGKGKLAELEVLCLQGNAGMVVFDGELAPAQLRNLTDATERKVLDRTQLILDIFAQHATSRAGKLQVEMAQLQYTMPRLVGKNRAMDRLMGGIGGRGPGETKLETDRRKIRDRISRIKGELETLRRQRGYARDRRAKARVPVAALVGYTNAGKSTTLNTLTHSDVLAENKLFATLDPTTRRLRFPQERELILTDTVGFIRNLPKELKEAFEATLEELEAADLLIHVADAGHPEVERQIQAVESILTDMQLHEIPSVLVLNKWDMLDDEARFALRQAHPQAICICARTGEGLDGLSAAIISRIDWERGMVVA</sequence>
<dbReference type="GO" id="GO:0043022">
    <property type="term" value="F:ribosome binding"/>
    <property type="evidence" value="ECO:0007669"/>
    <property type="project" value="TreeGrafter"/>
</dbReference>
<comment type="subunit">
    <text evidence="6">Monomer. Associates with the 50S ribosomal subunit.</text>
</comment>
<dbReference type="NCBIfam" id="TIGR03156">
    <property type="entry name" value="GTP_HflX"/>
    <property type="match status" value="1"/>
</dbReference>
<dbReference type="CDD" id="cd01878">
    <property type="entry name" value="HflX"/>
    <property type="match status" value="1"/>
</dbReference>
<dbReference type="InterPro" id="IPR030394">
    <property type="entry name" value="G_HFLX_dom"/>
</dbReference>
<dbReference type="PRINTS" id="PR00326">
    <property type="entry name" value="GTP1OBG"/>
</dbReference>
<feature type="domain" description="Hflx-type G" evidence="8">
    <location>
        <begin position="350"/>
        <end position="515"/>
    </location>
</feature>
<keyword evidence="10" id="KW-1185">Reference proteome</keyword>
<dbReference type="Proteomes" id="UP000503820">
    <property type="component" value="Unassembled WGS sequence"/>
</dbReference>
<dbReference type="InterPro" id="IPR032305">
    <property type="entry name" value="GTP-bd_M"/>
</dbReference>
<dbReference type="InterPro" id="IPR042108">
    <property type="entry name" value="GTPase_HflX_N_sf"/>
</dbReference>
<keyword evidence="4" id="KW-0460">Magnesium</keyword>
<dbReference type="Pfam" id="PF13167">
    <property type="entry name" value="GTP-bdg_N"/>
    <property type="match status" value="1"/>
</dbReference>
<dbReference type="GO" id="GO:0003924">
    <property type="term" value="F:GTPase activity"/>
    <property type="evidence" value="ECO:0007669"/>
    <property type="project" value="UniProtKB-UniRule"/>
</dbReference>
<dbReference type="PROSITE" id="PS51705">
    <property type="entry name" value="G_HFLX"/>
    <property type="match status" value="1"/>
</dbReference>
<dbReference type="Pfam" id="PF16360">
    <property type="entry name" value="GTP-bdg_M"/>
    <property type="match status" value="1"/>
</dbReference>
<dbReference type="InterPro" id="IPR016496">
    <property type="entry name" value="GTPase_HflX"/>
</dbReference>
<reference evidence="9 10" key="1">
    <citation type="submission" date="2020-05" db="EMBL/GenBank/DDBJ databases">
        <title>Draft genome sequence of Desulfovibrio psychrotolerans JS1T.</title>
        <authorList>
            <person name="Ueno A."/>
            <person name="Tamazawa S."/>
            <person name="Tamamura S."/>
            <person name="Murakami T."/>
            <person name="Kiyama T."/>
            <person name="Inomata H."/>
            <person name="Amano Y."/>
            <person name="Miyakawa K."/>
            <person name="Tamaki H."/>
            <person name="Naganuma T."/>
            <person name="Kaneko K."/>
        </authorList>
    </citation>
    <scope>NUCLEOTIDE SEQUENCE [LARGE SCALE GENOMIC DNA]</scope>
    <source>
        <strain evidence="9 10">JS1</strain>
    </source>
</reference>
<dbReference type="FunFam" id="3.40.50.11060:FF:000001">
    <property type="entry name" value="GTPase HflX"/>
    <property type="match status" value="1"/>
</dbReference>
<keyword evidence="3 6" id="KW-0547">Nucleotide-binding</keyword>
<dbReference type="Pfam" id="PF01926">
    <property type="entry name" value="MMR_HSR1"/>
    <property type="match status" value="1"/>
</dbReference>
<dbReference type="InterPro" id="IPR027417">
    <property type="entry name" value="P-loop_NTPase"/>
</dbReference>